<evidence type="ECO:0000256" key="4">
    <source>
        <dbReference type="ARBA" id="ARBA00022643"/>
    </source>
</evidence>
<comment type="cofactor">
    <cofactor evidence="1">
        <name>FMN</name>
        <dbReference type="ChEBI" id="CHEBI:58210"/>
    </cofactor>
</comment>
<dbReference type="AlphaFoldDB" id="A0A1M5S497"/>
<dbReference type="OrthoDB" id="9812105at2"/>
<gene>
    <name evidence="7" type="ORF">SAMN02745196_00034</name>
</gene>
<evidence type="ECO:0000256" key="3">
    <source>
        <dbReference type="ARBA" id="ARBA00022630"/>
    </source>
</evidence>
<dbReference type="SUPFAM" id="SSF55469">
    <property type="entry name" value="FMN-dependent nitroreductase-like"/>
    <property type="match status" value="1"/>
</dbReference>
<dbReference type="InterPro" id="IPR029479">
    <property type="entry name" value="Nitroreductase"/>
</dbReference>
<evidence type="ECO:0000259" key="6">
    <source>
        <dbReference type="Pfam" id="PF00881"/>
    </source>
</evidence>
<dbReference type="InterPro" id="IPR000415">
    <property type="entry name" value="Nitroreductase-like"/>
</dbReference>
<evidence type="ECO:0000256" key="2">
    <source>
        <dbReference type="ARBA" id="ARBA00007118"/>
    </source>
</evidence>
<sequence length="186" mass="21425">MNVIDCMYKRRSIRKFKDTALNEDTLITLIKAATSAPTACNSRPWEFIIITEKSVLNEVNENIYFGKYTAPAMIVVCGNMKLAMSGPVKDFWVQDCSAAIENILLAATSMELGSVWIGLYPVESSYRPLYRILNLPKEVIPLGIVYVGYAAEEKEARTQYDEKHVYWQRYEERKHRTRKKNTKLNT</sequence>
<dbReference type="CDD" id="cd02150">
    <property type="entry name" value="nitroreductase"/>
    <property type="match status" value="1"/>
</dbReference>
<dbReference type="EMBL" id="FQXP01000003">
    <property type="protein sequence ID" value="SHH33306.1"/>
    <property type="molecule type" value="Genomic_DNA"/>
</dbReference>
<keyword evidence="5" id="KW-0560">Oxidoreductase</keyword>
<evidence type="ECO:0000256" key="1">
    <source>
        <dbReference type="ARBA" id="ARBA00001917"/>
    </source>
</evidence>
<dbReference type="Pfam" id="PF00881">
    <property type="entry name" value="Nitroreductase"/>
    <property type="match status" value="2"/>
</dbReference>
<dbReference type="Gene3D" id="3.40.109.10">
    <property type="entry name" value="NADH Oxidase"/>
    <property type="match status" value="1"/>
</dbReference>
<dbReference type="PANTHER" id="PTHR43673">
    <property type="entry name" value="NAD(P)H NITROREDUCTASE YDGI-RELATED"/>
    <property type="match status" value="1"/>
</dbReference>
<dbReference type="GO" id="GO:0016491">
    <property type="term" value="F:oxidoreductase activity"/>
    <property type="evidence" value="ECO:0007669"/>
    <property type="project" value="UniProtKB-KW"/>
</dbReference>
<dbReference type="RefSeq" id="WP_084665963.1">
    <property type="nucleotide sequence ID" value="NZ_FQXP01000003.1"/>
</dbReference>
<protein>
    <submittedName>
        <fullName evidence="7">Nitroreductase</fullName>
    </submittedName>
</protein>
<evidence type="ECO:0000256" key="5">
    <source>
        <dbReference type="ARBA" id="ARBA00023002"/>
    </source>
</evidence>
<keyword evidence="4" id="KW-0288">FMN</keyword>
<keyword evidence="8" id="KW-1185">Reference proteome</keyword>
<name>A0A1M5S497_9CLOT</name>
<organism evidence="7 8">
    <name type="scientific">Clostridium collagenovorans DSM 3089</name>
    <dbReference type="NCBI Taxonomy" id="1121306"/>
    <lineage>
        <taxon>Bacteria</taxon>
        <taxon>Bacillati</taxon>
        <taxon>Bacillota</taxon>
        <taxon>Clostridia</taxon>
        <taxon>Eubacteriales</taxon>
        <taxon>Clostridiaceae</taxon>
        <taxon>Clostridium</taxon>
    </lineage>
</organism>
<proteinExistence type="inferred from homology"/>
<feature type="domain" description="Nitroreductase" evidence="6">
    <location>
        <begin position="67"/>
        <end position="149"/>
    </location>
</feature>
<dbReference type="STRING" id="1121306.SAMN02745196_00034"/>
<evidence type="ECO:0000313" key="7">
    <source>
        <dbReference type="EMBL" id="SHH33306.1"/>
    </source>
</evidence>
<dbReference type="Proteomes" id="UP000184526">
    <property type="component" value="Unassembled WGS sequence"/>
</dbReference>
<evidence type="ECO:0000313" key="8">
    <source>
        <dbReference type="Proteomes" id="UP000184526"/>
    </source>
</evidence>
<comment type="similarity">
    <text evidence="2">Belongs to the nitroreductase family.</text>
</comment>
<dbReference type="PANTHER" id="PTHR43673:SF2">
    <property type="entry name" value="NITROREDUCTASE"/>
    <property type="match status" value="1"/>
</dbReference>
<reference evidence="7 8" key="1">
    <citation type="submission" date="2016-11" db="EMBL/GenBank/DDBJ databases">
        <authorList>
            <person name="Jaros S."/>
            <person name="Januszkiewicz K."/>
            <person name="Wedrychowicz H."/>
        </authorList>
    </citation>
    <scope>NUCLEOTIDE SEQUENCE [LARGE SCALE GENOMIC DNA]</scope>
    <source>
        <strain evidence="7 8">DSM 3089</strain>
    </source>
</reference>
<accession>A0A1M5S497</accession>
<feature type="domain" description="Nitroreductase" evidence="6">
    <location>
        <begin position="9"/>
        <end position="61"/>
    </location>
</feature>
<keyword evidence="3" id="KW-0285">Flavoprotein</keyword>